<name>A0A453NNK5_AEGTS</name>
<accession>A0A453NNK5</accession>
<dbReference type="Gramene" id="AET6Gv20432900.10">
    <property type="protein sequence ID" value="AET6Gv20432900.10"/>
    <property type="gene ID" value="AET6Gv20432900"/>
</dbReference>
<reference evidence="3" key="1">
    <citation type="journal article" date="2014" name="Science">
        <title>Ancient hybridizations among the ancestral genomes of bread wheat.</title>
        <authorList>
            <consortium name="International Wheat Genome Sequencing Consortium,"/>
            <person name="Marcussen T."/>
            <person name="Sandve S.R."/>
            <person name="Heier L."/>
            <person name="Spannagl M."/>
            <person name="Pfeifer M."/>
            <person name="Jakobsen K.S."/>
            <person name="Wulff B.B."/>
            <person name="Steuernagel B."/>
            <person name="Mayer K.F."/>
            <person name="Olsen O.A."/>
        </authorList>
    </citation>
    <scope>NUCLEOTIDE SEQUENCE [LARGE SCALE GENOMIC DNA]</scope>
    <source>
        <strain evidence="3">cv. AL8/78</strain>
    </source>
</reference>
<evidence type="ECO:0000313" key="3">
    <source>
        <dbReference type="Proteomes" id="UP000015105"/>
    </source>
</evidence>
<reference evidence="2" key="4">
    <citation type="submission" date="2019-03" db="UniProtKB">
        <authorList>
            <consortium name="EnsemblPlants"/>
        </authorList>
    </citation>
    <scope>IDENTIFICATION</scope>
</reference>
<sequence>MCSITLFCSLFLQGFLWDCNQARQGFSCNHDCACCALQFSGPVQRCDEHLLQEGGGLVCSMPPYSKGISPIHMHNSE</sequence>
<reference evidence="2" key="5">
    <citation type="journal article" date="2021" name="G3 (Bethesda)">
        <title>Aegilops tauschii genome assembly Aet v5.0 features greater sequence contiguity and improved annotation.</title>
        <authorList>
            <person name="Wang L."/>
            <person name="Zhu T."/>
            <person name="Rodriguez J.C."/>
            <person name="Deal K.R."/>
            <person name="Dubcovsky J."/>
            <person name="McGuire P.E."/>
            <person name="Lux T."/>
            <person name="Spannagl M."/>
            <person name="Mayer K.F.X."/>
            <person name="Baldrich P."/>
            <person name="Meyers B.C."/>
            <person name="Huo N."/>
            <person name="Gu Y.Q."/>
            <person name="Zhou H."/>
            <person name="Devos K.M."/>
            <person name="Bennetzen J.L."/>
            <person name="Unver T."/>
            <person name="Budak H."/>
            <person name="Gulick P.J."/>
            <person name="Galiba G."/>
            <person name="Kalapos B."/>
            <person name="Nelson D.R."/>
            <person name="Li P."/>
            <person name="You F.M."/>
            <person name="Luo M.C."/>
            <person name="Dvorak J."/>
        </authorList>
    </citation>
    <scope>NUCLEOTIDE SEQUENCE [LARGE SCALE GENOMIC DNA]</scope>
    <source>
        <strain evidence="2">cv. AL8/78</strain>
    </source>
</reference>
<evidence type="ECO:0008006" key="4">
    <source>
        <dbReference type="Google" id="ProtNLM"/>
    </source>
</evidence>
<evidence type="ECO:0000256" key="1">
    <source>
        <dbReference type="SAM" id="SignalP"/>
    </source>
</evidence>
<reference evidence="3" key="2">
    <citation type="journal article" date="2017" name="Nat. Plants">
        <title>The Aegilops tauschii genome reveals multiple impacts of transposons.</title>
        <authorList>
            <person name="Zhao G."/>
            <person name="Zou C."/>
            <person name="Li K."/>
            <person name="Wang K."/>
            <person name="Li T."/>
            <person name="Gao L."/>
            <person name="Zhang X."/>
            <person name="Wang H."/>
            <person name="Yang Z."/>
            <person name="Liu X."/>
            <person name="Jiang W."/>
            <person name="Mao L."/>
            <person name="Kong X."/>
            <person name="Jiao Y."/>
            <person name="Jia J."/>
        </authorList>
    </citation>
    <scope>NUCLEOTIDE SEQUENCE [LARGE SCALE GENOMIC DNA]</scope>
    <source>
        <strain evidence="3">cv. AL8/78</strain>
    </source>
</reference>
<dbReference type="EnsemblPlants" id="AET6Gv20432900.10">
    <property type="protein sequence ID" value="AET6Gv20432900.10"/>
    <property type="gene ID" value="AET6Gv20432900"/>
</dbReference>
<evidence type="ECO:0000313" key="2">
    <source>
        <dbReference type="EnsemblPlants" id="AET6Gv20432900.10"/>
    </source>
</evidence>
<organism evidence="2 3">
    <name type="scientific">Aegilops tauschii subsp. strangulata</name>
    <name type="common">Goatgrass</name>
    <dbReference type="NCBI Taxonomy" id="200361"/>
    <lineage>
        <taxon>Eukaryota</taxon>
        <taxon>Viridiplantae</taxon>
        <taxon>Streptophyta</taxon>
        <taxon>Embryophyta</taxon>
        <taxon>Tracheophyta</taxon>
        <taxon>Spermatophyta</taxon>
        <taxon>Magnoliopsida</taxon>
        <taxon>Liliopsida</taxon>
        <taxon>Poales</taxon>
        <taxon>Poaceae</taxon>
        <taxon>BOP clade</taxon>
        <taxon>Pooideae</taxon>
        <taxon>Triticodae</taxon>
        <taxon>Triticeae</taxon>
        <taxon>Triticinae</taxon>
        <taxon>Aegilops</taxon>
    </lineage>
</organism>
<reference evidence="2" key="3">
    <citation type="journal article" date="2017" name="Nature">
        <title>Genome sequence of the progenitor of the wheat D genome Aegilops tauschii.</title>
        <authorList>
            <person name="Luo M.C."/>
            <person name="Gu Y.Q."/>
            <person name="Puiu D."/>
            <person name="Wang H."/>
            <person name="Twardziok S.O."/>
            <person name="Deal K.R."/>
            <person name="Huo N."/>
            <person name="Zhu T."/>
            <person name="Wang L."/>
            <person name="Wang Y."/>
            <person name="McGuire P.E."/>
            <person name="Liu S."/>
            <person name="Long H."/>
            <person name="Ramasamy R.K."/>
            <person name="Rodriguez J.C."/>
            <person name="Van S.L."/>
            <person name="Yuan L."/>
            <person name="Wang Z."/>
            <person name="Xia Z."/>
            <person name="Xiao L."/>
            <person name="Anderson O.D."/>
            <person name="Ouyang S."/>
            <person name="Liang Y."/>
            <person name="Zimin A.V."/>
            <person name="Pertea G."/>
            <person name="Qi P."/>
            <person name="Bennetzen J.L."/>
            <person name="Dai X."/>
            <person name="Dawson M.W."/>
            <person name="Muller H.G."/>
            <person name="Kugler K."/>
            <person name="Rivarola-Duarte L."/>
            <person name="Spannagl M."/>
            <person name="Mayer K.F.X."/>
            <person name="Lu F.H."/>
            <person name="Bevan M.W."/>
            <person name="Leroy P."/>
            <person name="Li P."/>
            <person name="You F.M."/>
            <person name="Sun Q."/>
            <person name="Liu Z."/>
            <person name="Lyons E."/>
            <person name="Wicker T."/>
            <person name="Salzberg S.L."/>
            <person name="Devos K.M."/>
            <person name="Dvorak J."/>
        </authorList>
    </citation>
    <scope>NUCLEOTIDE SEQUENCE [LARGE SCALE GENOMIC DNA]</scope>
    <source>
        <strain evidence="2">cv. AL8/78</strain>
    </source>
</reference>
<proteinExistence type="predicted"/>
<protein>
    <recommendedName>
        <fullName evidence="4">Secreted protein</fullName>
    </recommendedName>
</protein>
<feature type="signal peptide" evidence="1">
    <location>
        <begin position="1"/>
        <end position="22"/>
    </location>
</feature>
<feature type="chain" id="PRO_5019174510" description="Secreted protein" evidence="1">
    <location>
        <begin position="23"/>
        <end position="77"/>
    </location>
</feature>
<keyword evidence="1" id="KW-0732">Signal</keyword>
<keyword evidence="3" id="KW-1185">Reference proteome</keyword>
<dbReference type="AlphaFoldDB" id="A0A453NNK5"/>
<dbReference type="Proteomes" id="UP000015105">
    <property type="component" value="Chromosome 6D"/>
</dbReference>